<sequence length="139" mass="14839">MSKKTRSFRVDREGASGIEFALVTPVFLLILMGVVDFGALFYAQNSAQNAARHVARQIAVNRLDIDSAEKAIEGDLAHWVAGDSALAIKETNPGSPSTNEITVSITFPAAAGTLTGFFGSLLSDRHVTGFATMQQEKPL</sequence>
<keyword evidence="1" id="KW-1133">Transmembrane helix</keyword>
<accession>A0ABV2HE08</accession>
<organism evidence="3 4">
    <name type="scientific">Pseudorhizobium tarimense</name>
    <dbReference type="NCBI Taxonomy" id="1079109"/>
    <lineage>
        <taxon>Bacteria</taxon>
        <taxon>Pseudomonadati</taxon>
        <taxon>Pseudomonadota</taxon>
        <taxon>Alphaproteobacteria</taxon>
        <taxon>Hyphomicrobiales</taxon>
        <taxon>Rhizobiaceae</taxon>
        <taxon>Rhizobium/Agrobacterium group</taxon>
        <taxon>Pseudorhizobium</taxon>
    </lineage>
</organism>
<keyword evidence="1" id="KW-0472">Membrane</keyword>
<comment type="caution">
    <text evidence="3">The sequence shown here is derived from an EMBL/GenBank/DDBJ whole genome shotgun (WGS) entry which is preliminary data.</text>
</comment>
<feature type="domain" description="TadE-like" evidence="2">
    <location>
        <begin position="14"/>
        <end position="56"/>
    </location>
</feature>
<evidence type="ECO:0000259" key="2">
    <source>
        <dbReference type="Pfam" id="PF07811"/>
    </source>
</evidence>
<evidence type="ECO:0000313" key="4">
    <source>
        <dbReference type="Proteomes" id="UP001549031"/>
    </source>
</evidence>
<dbReference type="Pfam" id="PF07811">
    <property type="entry name" value="TadE"/>
    <property type="match status" value="1"/>
</dbReference>
<keyword evidence="4" id="KW-1185">Reference proteome</keyword>
<dbReference type="Proteomes" id="UP001549031">
    <property type="component" value="Unassembled WGS sequence"/>
</dbReference>
<reference evidence="3 4" key="1">
    <citation type="submission" date="2024-06" db="EMBL/GenBank/DDBJ databases">
        <title>Genomic Encyclopedia of Type Strains, Phase IV (KMG-IV): sequencing the most valuable type-strain genomes for metagenomic binning, comparative biology and taxonomic classification.</title>
        <authorList>
            <person name="Goeker M."/>
        </authorList>
    </citation>
    <scope>NUCLEOTIDE SEQUENCE [LARGE SCALE GENOMIC DNA]</scope>
    <source>
        <strain evidence="3 4">DSM 105042</strain>
    </source>
</reference>
<dbReference type="EMBL" id="JBEPLJ010000032">
    <property type="protein sequence ID" value="MET3588773.1"/>
    <property type="molecule type" value="Genomic_DNA"/>
</dbReference>
<feature type="transmembrane region" description="Helical" evidence="1">
    <location>
        <begin position="20"/>
        <end position="43"/>
    </location>
</feature>
<evidence type="ECO:0000313" key="3">
    <source>
        <dbReference type="EMBL" id="MET3588773.1"/>
    </source>
</evidence>
<proteinExistence type="predicted"/>
<keyword evidence="1" id="KW-0812">Transmembrane</keyword>
<gene>
    <name evidence="3" type="ORF">ABID21_004912</name>
</gene>
<evidence type="ECO:0000256" key="1">
    <source>
        <dbReference type="SAM" id="Phobius"/>
    </source>
</evidence>
<protein>
    <submittedName>
        <fullName evidence="3">Flp pilus assembly protein TadG</fullName>
    </submittedName>
</protein>
<dbReference type="RefSeq" id="WP_247246391.1">
    <property type="nucleotide sequence ID" value="NZ_JALJRA010000032.1"/>
</dbReference>
<name>A0ABV2HE08_9HYPH</name>
<dbReference type="InterPro" id="IPR012495">
    <property type="entry name" value="TadE-like_dom"/>
</dbReference>